<dbReference type="OrthoDB" id="9797417at2"/>
<dbReference type="CDD" id="cd04301">
    <property type="entry name" value="NAT_SF"/>
    <property type="match status" value="1"/>
</dbReference>
<keyword evidence="3" id="KW-1185">Reference proteome</keyword>
<gene>
    <name evidence="2" type="ORF">FIV42_04800</name>
</gene>
<accession>A0A4Y6PPZ5</accession>
<evidence type="ECO:0000313" key="3">
    <source>
        <dbReference type="Proteomes" id="UP000315995"/>
    </source>
</evidence>
<dbReference type="GO" id="GO:0016747">
    <property type="term" value="F:acyltransferase activity, transferring groups other than amino-acyl groups"/>
    <property type="evidence" value="ECO:0007669"/>
    <property type="project" value="InterPro"/>
</dbReference>
<protein>
    <submittedName>
        <fullName evidence="2">GNAT family N-acetyltransferase</fullName>
    </submittedName>
</protein>
<evidence type="ECO:0000313" key="2">
    <source>
        <dbReference type="EMBL" id="QDG50077.1"/>
    </source>
</evidence>
<dbReference type="InterPro" id="IPR016181">
    <property type="entry name" value="Acyl_CoA_acyltransferase"/>
</dbReference>
<keyword evidence="2" id="KW-0808">Transferase</keyword>
<dbReference type="InterPro" id="IPR000182">
    <property type="entry name" value="GNAT_dom"/>
</dbReference>
<dbReference type="Gene3D" id="3.40.630.30">
    <property type="match status" value="1"/>
</dbReference>
<reference evidence="2 3" key="1">
    <citation type="submission" date="2019-06" db="EMBL/GenBank/DDBJ databases">
        <title>Persicimonas caeni gen. nov., sp. nov., a predatory bacterium isolated from solar saltern.</title>
        <authorList>
            <person name="Wang S."/>
        </authorList>
    </citation>
    <scope>NUCLEOTIDE SEQUENCE [LARGE SCALE GENOMIC DNA]</scope>
    <source>
        <strain evidence="2 3">YN101</strain>
    </source>
</reference>
<accession>A0A5B8Y2B8</accession>
<name>A0A4Y6PPZ5_PERCE</name>
<dbReference type="Pfam" id="PF00583">
    <property type="entry name" value="Acetyltransf_1"/>
    <property type="match status" value="1"/>
</dbReference>
<sequence>MATFQLRDRYQRVPAVLDESNRAEMLAFLSADVPRNLFQLCWLDNHGVCARGRPDLYHYAGLRAPSGHLEAVSLVISNRLILVHARDPSAAAVMGQWYRRRGLVLEHVVSARDSVTPFWRAYAAVDARPRVRARLDRDQHLYVLTRDHWYDAVHPQLRSRFEPTEVRRARLEELEAIYLASAQMHLEETLEDPLEVQPEAFRKHVRHRIQSGRSFAWFDDHRRLLFKTDLSACSGFGTQISGVFTPPRFRGQGFASRALFDICQELFESGLPRITLYVNAENEAAHRVYDKVGFQFHADYQTVFVESLHE</sequence>
<organism evidence="2 3">
    <name type="scientific">Persicimonas caeni</name>
    <dbReference type="NCBI Taxonomy" id="2292766"/>
    <lineage>
        <taxon>Bacteria</taxon>
        <taxon>Deltaproteobacteria</taxon>
        <taxon>Bradymonadales</taxon>
        <taxon>Bradymonadaceae</taxon>
        <taxon>Persicimonas</taxon>
    </lineage>
</organism>
<dbReference type="Proteomes" id="UP000315995">
    <property type="component" value="Chromosome"/>
</dbReference>
<evidence type="ECO:0000259" key="1">
    <source>
        <dbReference type="PROSITE" id="PS51186"/>
    </source>
</evidence>
<dbReference type="AlphaFoldDB" id="A0A4Y6PPZ5"/>
<dbReference type="PROSITE" id="PS51186">
    <property type="entry name" value="GNAT"/>
    <property type="match status" value="1"/>
</dbReference>
<dbReference type="RefSeq" id="WP_141196573.1">
    <property type="nucleotide sequence ID" value="NZ_CP041186.1"/>
</dbReference>
<dbReference type="SUPFAM" id="SSF55729">
    <property type="entry name" value="Acyl-CoA N-acyltransferases (Nat)"/>
    <property type="match status" value="1"/>
</dbReference>
<feature type="domain" description="N-acetyltransferase" evidence="1">
    <location>
        <begin position="164"/>
        <end position="310"/>
    </location>
</feature>
<dbReference type="EMBL" id="CP041186">
    <property type="protein sequence ID" value="QDG50077.1"/>
    <property type="molecule type" value="Genomic_DNA"/>
</dbReference>
<proteinExistence type="predicted"/>